<dbReference type="Proteomes" id="UP000053758">
    <property type="component" value="Unassembled WGS sequence"/>
</dbReference>
<dbReference type="EMBL" id="DF830084">
    <property type="protein sequence ID" value="GAK67287.1"/>
    <property type="molecule type" value="Genomic_DNA"/>
</dbReference>
<gene>
    <name evidence="1" type="ORF">PAN0_017d5514</name>
</gene>
<evidence type="ECO:0000313" key="2">
    <source>
        <dbReference type="Proteomes" id="UP000053758"/>
    </source>
</evidence>
<dbReference type="HOGENOM" id="CLU_1396127_0_0_1"/>
<proteinExistence type="predicted"/>
<name>A0A081CKU1_PSEA2</name>
<evidence type="ECO:0000313" key="1">
    <source>
        <dbReference type="EMBL" id="GAK67287.1"/>
    </source>
</evidence>
<keyword evidence="2" id="KW-1185">Reference proteome</keyword>
<sequence>MFTLRSNTLTKGFQRVTSRRLLRQEQWKKTLRTSAWQKPFNRWAPKKLGLGSNSDELTGPTLPLPSTSVNLFELPARWTRFAAVAPGGLGNASGAEAYALGAGCNESPRGLLQLASVMRPMWLGYGPAMSSAPSFALDLSRGPETQASTAIIAMQHAFPKRLVRTHSDVRLSFGKAPAVQEPSVTHLPSKGTSEQ</sequence>
<protein>
    <submittedName>
        <fullName evidence="1">Uncharacterized protein</fullName>
    </submittedName>
</protein>
<accession>A0A081CKU1</accession>
<dbReference type="RefSeq" id="XP_014654574.1">
    <property type="nucleotide sequence ID" value="XM_014799088.1"/>
</dbReference>
<dbReference type="GeneID" id="26306362"/>
<reference evidence="2" key="1">
    <citation type="journal article" date="2014" name="Genome Announc.">
        <title>Draft Genome Sequence of the Yeast Pseudozyma antarctica Type Strain JCM10317, a Producer of the Glycolipid Biosurfactants, Mannosylerythritol Lipids.</title>
        <authorList>
            <person name="Saika A."/>
            <person name="Koike H."/>
            <person name="Hori T."/>
            <person name="Fukuoka T."/>
            <person name="Sato S."/>
            <person name="Habe H."/>
            <person name="Kitamoto D."/>
            <person name="Morita T."/>
        </authorList>
    </citation>
    <scope>NUCLEOTIDE SEQUENCE [LARGE SCALE GENOMIC DNA]</scope>
    <source>
        <strain evidence="2">JCM 10317</strain>
    </source>
</reference>
<dbReference type="AlphaFoldDB" id="A0A081CKU1"/>
<organism evidence="1 2">
    <name type="scientific">Pseudozyma antarctica</name>
    <name type="common">Yeast</name>
    <name type="synonym">Candida antarctica</name>
    <dbReference type="NCBI Taxonomy" id="84753"/>
    <lineage>
        <taxon>Eukaryota</taxon>
        <taxon>Fungi</taxon>
        <taxon>Dikarya</taxon>
        <taxon>Basidiomycota</taxon>
        <taxon>Ustilaginomycotina</taxon>
        <taxon>Ustilaginomycetes</taxon>
        <taxon>Ustilaginales</taxon>
        <taxon>Ustilaginaceae</taxon>
        <taxon>Moesziomyces</taxon>
    </lineage>
</organism>